<reference evidence="2" key="1">
    <citation type="submission" date="2016-11" db="EMBL/GenBank/DDBJ databases">
        <authorList>
            <person name="Varghese N."/>
            <person name="Submissions S."/>
        </authorList>
    </citation>
    <scope>NUCLEOTIDE SEQUENCE [LARGE SCALE GENOMIC DNA]</scope>
    <source>
        <strain evidence="2">DSM 17957</strain>
    </source>
</reference>
<dbReference type="RefSeq" id="WP_190014728.1">
    <property type="nucleotide sequence ID" value="NZ_FQZV01000075.1"/>
</dbReference>
<dbReference type="InterPro" id="IPR002514">
    <property type="entry name" value="Transposase_8"/>
</dbReference>
<dbReference type="EMBL" id="FQZV01000075">
    <property type="protein sequence ID" value="SHK11708.1"/>
    <property type="molecule type" value="Genomic_DNA"/>
</dbReference>
<dbReference type="AlphaFoldDB" id="A0A1M6PUU0"/>
<name>A0A1M6PUU0_9FIRM</name>
<organism evidence="1 2">
    <name type="scientific">Geosporobacter subterraneus DSM 17957</name>
    <dbReference type="NCBI Taxonomy" id="1121919"/>
    <lineage>
        <taxon>Bacteria</taxon>
        <taxon>Bacillati</taxon>
        <taxon>Bacillota</taxon>
        <taxon>Clostridia</taxon>
        <taxon>Peptostreptococcales</taxon>
        <taxon>Thermotaleaceae</taxon>
        <taxon>Geosporobacter</taxon>
    </lineage>
</organism>
<dbReference type="SUPFAM" id="SSF46689">
    <property type="entry name" value="Homeodomain-like"/>
    <property type="match status" value="1"/>
</dbReference>
<sequence>MSNKKKFTDDYKKEMVKLITELGKKPTDVARDIGVIPTTIRRWVTEYSLHGEDAFPGKGNLRPLDAEQKRLEKEIRD</sequence>
<dbReference type="GO" id="GO:0004803">
    <property type="term" value="F:transposase activity"/>
    <property type="evidence" value="ECO:0007669"/>
    <property type="project" value="InterPro"/>
</dbReference>
<dbReference type="STRING" id="1121919.SAMN02745975_03686"/>
<dbReference type="Gene3D" id="1.10.10.60">
    <property type="entry name" value="Homeodomain-like"/>
    <property type="match status" value="1"/>
</dbReference>
<evidence type="ECO:0000313" key="2">
    <source>
        <dbReference type="Proteomes" id="UP000184536"/>
    </source>
</evidence>
<dbReference type="Pfam" id="PF01527">
    <property type="entry name" value="HTH_Tnp_1"/>
    <property type="match status" value="1"/>
</dbReference>
<feature type="non-terminal residue" evidence="1">
    <location>
        <position position="77"/>
    </location>
</feature>
<keyword evidence="2" id="KW-1185">Reference proteome</keyword>
<accession>A0A1M6PUU0</accession>
<dbReference type="GO" id="GO:0006313">
    <property type="term" value="P:DNA transposition"/>
    <property type="evidence" value="ECO:0007669"/>
    <property type="project" value="InterPro"/>
</dbReference>
<dbReference type="Proteomes" id="UP000184536">
    <property type="component" value="Unassembled WGS sequence"/>
</dbReference>
<dbReference type="InterPro" id="IPR009057">
    <property type="entry name" value="Homeodomain-like_sf"/>
</dbReference>
<evidence type="ECO:0000313" key="1">
    <source>
        <dbReference type="EMBL" id="SHK11708.1"/>
    </source>
</evidence>
<dbReference type="GO" id="GO:0003677">
    <property type="term" value="F:DNA binding"/>
    <property type="evidence" value="ECO:0007669"/>
    <property type="project" value="InterPro"/>
</dbReference>
<protein>
    <submittedName>
        <fullName evidence="1">Transposase</fullName>
    </submittedName>
</protein>
<gene>
    <name evidence="1" type="ORF">SAMN02745975_03686</name>
</gene>
<proteinExistence type="predicted"/>